<keyword evidence="1" id="KW-0472">Membrane</keyword>
<name>A0A0E0LRU9_ORYPU</name>
<proteinExistence type="predicted"/>
<evidence type="ECO:0000256" key="1">
    <source>
        <dbReference type="SAM" id="Phobius"/>
    </source>
</evidence>
<dbReference type="Proteomes" id="UP000026962">
    <property type="component" value="Chromosome 8"/>
</dbReference>
<sequence length="162" mass="17828">MAATGRPDGRDTAVRVAAGVPSALAANALLFCCLVILEPDLNLFKLSFLSLQELHQSRHLSNRLSCAMVYEAAVASAARRHEHQHPLGFQEDLPNSLQHLREEMILRRAPLMMIVAKLLWRKRKRKKMTSLSKGILLTAEATSMVELDGSICAEGELVQSGA</sequence>
<organism evidence="2">
    <name type="scientific">Oryza punctata</name>
    <name type="common">Red rice</name>
    <dbReference type="NCBI Taxonomy" id="4537"/>
    <lineage>
        <taxon>Eukaryota</taxon>
        <taxon>Viridiplantae</taxon>
        <taxon>Streptophyta</taxon>
        <taxon>Embryophyta</taxon>
        <taxon>Tracheophyta</taxon>
        <taxon>Spermatophyta</taxon>
        <taxon>Magnoliopsida</taxon>
        <taxon>Liliopsida</taxon>
        <taxon>Poales</taxon>
        <taxon>Poaceae</taxon>
        <taxon>BOP clade</taxon>
        <taxon>Oryzoideae</taxon>
        <taxon>Oryzeae</taxon>
        <taxon>Oryzinae</taxon>
        <taxon>Oryza</taxon>
    </lineage>
</organism>
<accession>A0A0E0LRU9</accession>
<dbReference type="Gramene" id="OPUNC08G04520.1">
    <property type="protein sequence ID" value="OPUNC08G04520.1"/>
    <property type="gene ID" value="OPUNC08G04520"/>
</dbReference>
<keyword evidence="3" id="KW-1185">Reference proteome</keyword>
<feature type="transmembrane region" description="Helical" evidence="1">
    <location>
        <begin position="12"/>
        <end position="37"/>
    </location>
</feature>
<keyword evidence="1" id="KW-1133">Transmembrane helix</keyword>
<evidence type="ECO:0000313" key="2">
    <source>
        <dbReference type="EnsemblPlants" id="OPUNC08G04520.1"/>
    </source>
</evidence>
<dbReference type="EnsemblPlants" id="OPUNC08G04520.1">
    <property type="protein sequence ID" value="OPUNC08G04520.1"/>
    <property type="gene ID" value="OPUNC08G04520"/>
</dbReference>
<reference evidence="2" key="1">
    <citation type="submission" date="2015-04" db="UniProtKB">
        <authorList>
            <consortium name="EnsemblPlants"/>
        </authorList>
    </citation>
    <scope>IDENTIFICATION</scope>
</reference>
<dbReference type="AlphaFoldDB" id="A0A0E0LRU9"/>
<protein>
    <submittedName>
        <fullName evidence="2">Uncharacterized protein</fullName>
    </submittedName>
</protein>
<reference evidence="2" key="2">
    <citation type="submission" date="2018-05" db="EMBL/GenBank/DDBJ databases">
        <title>OpunRS2 (Oryza punctata Reference Sequence Version 2).</title>
        <authorList>
            <person name="Zhang J."/>
            <person name="Kudrna D."/>
            <person name="Lee S."/>
            <person name="Talag J."/>
            <person name="Welchert J."/>
            <person name="Wing R.A."/>
        </authorList>
    </citation>
    <scope>NUCLEOTIDE SEQUENCE [LARGE SCALE GENOMIC DNA]</scope>
</reference>
<evidence type="ECO:0000313" key="3">
    <source>
        <dbReference type="Proteomes" id="UP000026962"/>
    </source>
</evidence>
<keyword evidence="1" id="KW-0812">Transmembrane</keyword>
<dbReference type="HOGENOM" id="CLU_1638119_0_0_1"/>